<dbReference type="AlphaFoldDB" id="A0A317F2Z4"/>
<name>A0A317F2Z4_9SPHI</name>
<protein>
    <submittedName>
        <fullName evidence="1">Uncharacterized protein</fullName>
    </submittedName>
</protein>
<organism evidence="1 2">
    <name type="scientific">Pedobacter paludis</name>
    <dbReference type="NCBI Taxonomy" id="2203212"/>
    <lineage>
        <taxon>Bacteria</taxon>
        <taxon>Pseudomonadati</taxon>
        <taxon>Bacteroidota</taxon>
        <taxon>Sphingobacteriia</taxon>
        <taxon>Sphingobacteriales</taxon>
        <taxon>Sphingobacteriaceae</taxon>
        <taxon>Pedobacter</taxon>
    </lineage>
</organism>
<evidence type="ECO:0000313" key="1">
    <source>
        <dbReference type="EMBL" id="PWS32209.1"/>
    </source>
</evidence>
<reference evidence="2" key="1">
    <citation type="submission" date="2018-05" db="EMBL/GenBank/DDBJ databases">
        <title>Pedobacter paludis sp. nov., isolated from wetland soil.</title>
        <authorList>
            <person name="Zhang Y."/>
        </authorList>
    </citation>
    <scope>NUCLEOTIDE SEQUENCE [LARGE SCALE GENOMIC DNA]</scope>
    <source>
        <strain evidence="2">R-8</strain>
    </source>
</reference>
<comment type="caution">
    <text evidence="1">The sequence shown here is derived from an EMBL/GenBank/DDBJ whole genome shotgun (WGS) entry which is preliminary data.</text>
</comment>
<proteinExistence type="predicted"/>
<gene>
    <name evidence="1" type="ORF">DF947_10595</name>
</gene>
<keyword evidence="2" id="KW-1185">Reference proteome</keyword>
<sequence length="131" mass="15037">MARDSYIYPSFIQAAPDRVTKPFGYAMSVRIITIDNIHVKLRKIVGRPKEIEARYPNNRLLFRFDDPIIPQGNITGNILDKVVLADFQVEVEQGFLNSIKGWIVFYFGRFPVNKATRHNPNSPEEDNVNGD</sequence>
<dbReference type="Proteomes" id="UP000245391">
    <property type="component" value="Unassembled WGS sequence"/>
</dbReference>
<dbReference type="EMBL" id="QGNY01000003">
    <property type="protein sequence ID" value="PWS32209.1"/>
    <property type="molecule type" value="Genomic_DNA"/>
</dbReference>
<evidence type="ECO:0000313" key="2">
    <source>
        <dbReference type="Proteomes" id="UP000245391"/>
    </source>
</evidence>
<accession>A0A317F2Z4</accession>